<dbReference type="Gene3D" id="2.30.30.140">
    <property type="match status" value="1"/>
</dbReference>
<evidence type="ECO:0000313" key="5">
    <source>
        <dbReference type="EMBL" id="KAK7244132.1"/>
    </source>
</evidence>
<dbReference type="GO" id="GO:0005681">
    <property type="term" value="C:spliceosomal complex"/>
    <property type="evidence" value="ECO:0007669"/>
    <property type="project" value="TreeGrafter"/>
</dbReference>
<dbReference type="Pfam" id="PF25088">
    <property type="entry name" value="GPKOW_C"/>
    <property type="match status" value="1"/>
</dbReference>
<dbReference type="GO" id="GO:0000398">
    <property type="term" value="P:mRNA splicing, via spliceosome"/>
    <property type="evidence" value="ECO:0007669"/>
    <property type="project" value="InterPro"/>
</dbReference>
<reference evidence="5 6" key="1">
    <citation type="submission" date="2024-01" db="EMBL/GenBank/DDBJ databases">
        <title>The genomes of 5 underutilized Papilionoideae crops provide insights into root nodulation and disease resistanc.</title>
        <authorList>
            <person name="Yuan L."/>
        </authorList>
    </citation>
    <scope>NUCLEOTIDE SEQUENCE [LARGE SCALE GENOMIC DNA]</scope>
    <source>
        <strain evidence="5">ZHUSHIDOU_FW_LH</strain>
        <tissue evidence="5">Leaf</tissue>
    </source>
</reference>
<comment type="caution">
    <text evidence="5">The sequence shown here is derived from an EMBL/GenBank/DDBJ whole genome shotgun (WGS) entry which is preliminary data.</text>
</comment>
<organism evidence="5 6">
    <name type="scientific">Crotalaria pallida</name>
    <name type="common">Smooth rattlebox</name>
    <name type="synonym">Crotalaria striata</name>
    <dbReference type="NCBI Taxonomy" id="3830"/>
    <lineage>
        <taxon>Eukaryota</taxon>
        <taxon>Viridiplantae</taxon>
        <taxon>Streptophyta</taxon>
        <taxon>Embryophyta</taxon>
        <taxon>Tracheophyta</taxon>
        <taxon>Spermatophyta</taxon>
        <taxon>Magnoliopsida</taxon>
        <taxon>eudicotyledons</taxon>
        <taxon>Gunneridae</taxon>
        <taxon>Pentapetalae</taxon>
        <taxon>rosids</taxon>
        <taxon>fabids</taxon>
        <taxon>Fabales</taxon>
        <taxon>Fabaceae</taxon>
        <taxon>Papilionoideae</taxon>
        <taxon>50 kb inversion clade</taxon>
        <taxon>genistoids sensu lato</taxon>
        <taxon>core genistoids</taxon>
        <taxon>Crotalarieae</taxon>
        <taxon>Crotalaria</taxon>
    </lineage>
</organism>
<dbReference type="Proteomes" id="UP001372338">
    <property type="component" value="Unassembled WGS sequence"/>
</dbReference>
<name>A0AAN9E6I5_CROPI</name>
<evidence type="ECO:0000313" key="6">
    <source>
        <dbReference type="Proteomes" id="UP001372338"/>
    </source>
</evidence>
<dbReference type="PANTHER" id="PTHR15818:SF2">
    <property type="entry name" value="G-PATCH DOMAIN AND KOW MOTIFS-CONTAINING PROTEIN"/>
    <property type="match status" value="1"/>
</dbReference>
<dbReference type="GO" id="GO:0003676">
    <property type="term" value="F:nucleic acid binding"/>
    <property type="evidence" value="ECO:0007669"/>
    <property type="project" value="InterPro"/>
</dbReference>
<feature type="compositionally biased region" description="Basic and acidic residues" evidence="3">
    <location>
        <begin position="283"/>
        <end position="297"/>
    </location>
</feature>
<feature type="region of interest" description="Disordered" evidence="3">
    <location>
        <begin position="1"/>
        <end position="74"/>
    </location>
</feature>
<feature type="compositionally biased region" description="Basic and acidic residues" evidence="3">
    <location>
        <begin position="14"/>
        <end position="29"/>
    </location>
</feature>
<dbReference type="AlphaFoldDB" id="A0AAN9E6I5"/>
<feature type="region of interest" description="Disordered" evidence="3">
    <location>
        <begin position="225"/>
        <end position="327"/>
    </location>
</feature>
<dbReference type="InterPro" id="IPR000467">
    <property type="entry name" value="G_patch_dom"/>
</dbReference>
<feature type="compositionally biased region" description="Basic and acidic residues" evidence="3">
    <location>
        <begin position="304"/>
        <end position="321"/>
    </location>
</feature>
<dbReference type="EMBL" id="JAYWIO010000008">
    <property type="protein sequence ID" value="KAK7244132.1"/>
    <property type="molecule type" value="Genomic_DNA"/>
</dbReference>
<dbReference type="InterPro" id="IPR026822">
    <property type="entry name" value="Spp2/MOS2_G-patch"/>
</dbReference>
<evidence type="ECO:0000256" key="1">
    <source>
        <dbReference type="ARBA" id="ARBA00004123"/>
    </source>
</evidence>
<keyword evidence="6" id="KW-1185">Reference proteome</keyword>
<accession>A0AAN9E6I5</accession>
<evidence type="ECO:0000256" key="3">
    <source>
        <dbReference type="SAM" id="MobiDB-lite"/>
    </source>
</evidence>
<dbReference type="InterPro" id="IPR045166">
    <property type="entry name" value="Spp2-like"/>
</dbReference>
<keyword evidence="2" id="KW-0539">Nucleus</keyword>
<dbReference type="PANTHER" id="PTHR15818">
    <property type="entry name" value="G PATCH AND KOW-CONTAINING"/>
    <property type="match status" value="1"/>
</dbReference>
<sequence>MKLSFSIPKSASNSKHDPIRSNSSKDHTNPPKHLTSEFDPSEPPTANSSKDQTNPRKDLITEFDSSKTPTYSEAKIVIPPIQNQWRPKMKNLELPITDPNSDAHSLQFESETLSASATEPASDIAYGLTLRKQTINKNNNDNNGDDDRARYRAAPVENVLLQKFKDDLKSLPDDQGFEEFKDVPVEGFGAALLSGYGWSEGMGIGRNAKEDVKIVQYDRRAGKEGLGFVSNDLSSSRKKKEGSDGRGTKENGRRTKENGRDRDAEDVSELDSAEGERRHSRKSKESRSQRDGSEKDSRKKHGRGRDEFEERRVEVDEDSRKEKRAKRQVSWLTSHIRVRVVSKDLKRGRLYLKKGKVLDVVGPTTCDISMDESKEIVQGVSQEFLETAIPRCGGPVLVLFGKHKGAYGSLVERDLDREIGVVRDADTHDLLSVKLEQIAEYLGDPSLLGY</sequence>
<evidence type="ECO:0000256" key="2">
    <source>
        <dbReference type="ARBA" id="ARBA00023242"/>
    </source>
</evidence>
<dbReference type="PROSITE" id="PS50174">
    <property type="entry name" value="G_PATCH"/>
    <property type="match status" value="1"/>
</dbReference>
<feature type="domain" description="G-patch" evidence="4">
    <location>
        <begin position="185"/>
        <end position="231"/>
    </location>
</feature>
<evidence type="ECO:0000259" key="4">
    <source>
        <dbReference type="PROSITE" id="PS50174"/>
    </source>
</evidence>
<feature type="compositionally biased region" description="Basic and acidic residues" evidence="3">
    <location>
        <begin position="241"/>
        <end position="265"/>
    </location>
</feature>
<protein>
    <recommendedName>
        <fullName evidence="4">G-patch domain-containing protein</fullName>
    </recommendedName>
</protein>
<dbReference type="SMART" id="SM00443">
    <property type="entry name" value="G_patch"/>
    <property type="match status" value="1"/>
</dbReference>
<comment type="subcellular location">
    <subcellularLocation>
        <location evidence="1">Nucleus</location>
    </subcellularLocation>
</comment>
<gene>
    <name evidence="5" type="ORF">RIF29_38950</name>
</gene>
<proteinExistence type="predicted"/>
<dbReference type="Pfam" id="PF12656">
    <property type="entry name" value="G-patch_2"/>
    <property type="match status" value="1"/>
</dbReference>